<gene>
    <name evidence="1" type="ORF">LCGC14_3108550</name>
</gene>
<accession>A0A0F8W635</accession>
<name>A0A0F8W635_9ZZZZ</name>
<dbReference type="AlphaFoldDB" id="A0A0F8W635"/>
<protein>
    <submittedName>
        <fullName evidence="1">Uncharacterized protein</fullName>
    </submittedName>
</protein>
<organism evidence="1">
    <name type="scientific">marine sediment metagenome</name>
    <dbReference type="NCBI Taxonomy" id="412755"/>
    <lineage>
        <taxon>unclassified sequences</taxon>
        <taxon>metagenomes</taxon>
        <taxon>ecological metagenomes</taxon>
    </lineage>
</organism>
<sequence length="220" mass="25148">MSLGMNIVMKLAQIINEVRDTGRFSVEDIADQYEQISMADKRDGNVGITDSQHYHDNVVGQMYIYDVNSEDEVKSAINTFMRGKAPYDKIINIDHIDGFYDEMFGWTADIVYKSNINEAKYAGQYDLRDVLKQYNKASEKVGAEDKVRLRSATINPMSNHVLGRFYVNGTGTEEEVIALIKQYHRDNNIPFGQIEGIAELEEDDDDQMTWSVYVSYKGPK</sequence>
<dbReference type="EMBL" id="LAZR01067200">
    <property type="protein sequence ID" value="KKK52078.1"/>
    <property type="molecule type" value="Genomic_DNA"/>
</dbReference>
<comment type="caution">
    <text evidence="1">The sequence shown here is derived from an EMBL/GenBank/DDBJ whole genome shotgun (WGS) entry which is preliminary data.</text>
</comment>
<reference evidence="1" key="1">
    <citation type="journal article" date="2015" name="Nature">
        <title>Complex archaea that bridge the gap between prokaryotes and eukaryotes.</title>
        <authorList>
            <person name="Spang A."/>
            <person name="Saw J.H."/>
            <person name="Jorgensen S.L."/>
            <person name="Zaremba-Niedzwiedzka K."/>
            <person name="Martijn J."/>
            <person name="Lind A.E."/>
            <person name="van Eijk R."/>
            <person name="Schleper C."/>
            <person name="Guy L."/>
            <person name="Ettema T.J."/>
        </authorList>
    </citation>
    <scope>NUCLEOTIDE SEQUENCE</scope>
</reference>
<evidence type="ECO:0000313" key="1">
    <source>
        <dbReference type="EMBL" id="KKK52078.1"/>
    </source>
</evidence>
<proteinExistence type="predicted"/>